<dbReference type="InterPro" id="IPR020904">
    <property type="entry name" value="Sc_DH/Rdtase_CS"/>
</dbReference>
<protein>
    <submittedName>
        <fullName evidence="4">Short-chain dehydrogenase</fullName>
    </submittedName>
</protein>
<proteinExistence type="inferred from homology"/>
<dbReference type="PRINTS" id="PR00081">
    <property type="entry name" value="GDHRDH"/>
</dbReference>
<name>A0AAD1MVT0_9MYCO</name>
<dbReference type="GO" id="GO:0016491">
    <property type="term" value="F:oxidoreductase activity"/>
    <property type="evidence" value="ECO:0007669"/>
    <property type="project" value="UniProtKB-KW"/>
</dbReference>
<comment type="similarity">
    <text evidence="1">Belongs to the short-chain dehydrogenases/reductases (SDR) family.</text>
</comment>
<dbReference type="InterPro" id="IPR002347">
    <property type="entry name" value="SDR_fam"/>
</dbReference>
<dbReference type="Proteomes" id="UP000466607">
    <property type="component" value="Chromosome"/>
</dbReference>
<sequence length="289" mass="30600">MGVLQSEVVVVTGASSGIGEETALRYAGRGARLVLAARNEDALERVADECRAAGAEAVLVQATDIGECGEVEKLFDVALQRFGRIDITVQSAAITAFGRFEDVPVDVFDNIIRTNLIGAANVARCALSAFRVSGSGHLVLIGSLLGSAAVPYQSAYVASKFALNGLVRALRQENRDRPGVKIHGVYPGPVDTPVYSAASNYYGRTPRVPPTAVKASTVVSAIVRATDRQRSSERQVGLANLPAIAMYRLLPSIYDALVGPFLRAVAFTDESTEPTEGNAFARKSTDSGR</sequence>
<dbReference type="Pfam" id="PF00106">
    <property type="entry name" value="adh_short"/>
    <property type="match status" value="1"/>
</dbReference>
<dbReference type="AlphaFoldDB" id="A0AAD1MVT0"/>
<keyword evidence="5" id="KW-1185">Reference proteome</keyword>
<evidence type="ECO:0000256" key="1">
    <source>
        <dbReference type="ARBA" id="ARBA00006484"/>
    </source>
</evidence>
<dbReference type="GO" id="GO:0016020">
    <property type="term" value="C:membrane"/>
    <property type="evidence" value="ECO:0007669"/>
    <property type="project" value="TreeGrafter"/>
</dbReference>
<reference evidence="4 5" key="1">
    <citation type="journal article" date="2019" name="Emerg. Microbes Infect.">
        <title>Comprehensive subspecies identification of 175 nontuberculous mycobacteria species based on 7547 genomic profiles.</title>
        <authorList>
            <person name="Matsumoto Y."/>
            <person name="Kinjo T."/>
            <person name="Motooka D."/>
            <person name="Nabeya D."/>
            <person name="Jung N."/>
            <person name="Uechi K."/>
            <person name="Horii T."/>
            <person name="Iida T."/>
            <person name="Fujita J."/>
            <person name="Nakamura S."/>
        </authorList>
    </citation>
    <scope>NUCLEOTIDE SEQUENCE [LARGE SCALE GENOMIC DNA]</scope>
    <source>
        <strain evidence="4 5">JCM 17423</strain>
    </source>
</reference>
<evidence type="ECO:0000256" key="2">
    <source>
        <dbReference type="ARBA" id="ARBA00023002"/>
    </source>
</evidence>
<dbReference type="InterPro" id="IPR036291">
    <property type="entry name" value="NAD(P)-bd_dom_sf"/>
</dbReference>
<evidence type="ECO:0000259" key="3">
    <source>
        <dbReference type="SMART" id="SM00822"/>
    </source>
</evidence>
<organism evidence="4 5">
    <name type="scientific">Mycolicibacterium litorale</name>
    <dbReference type="NCBI Taxonomy" id="758802"/>
    <lineage>
        <taxon>Bacteria</taxon>
        <taxon>Bacillati</taxon>
        <taxon>Actinomycetota</taxon>
        <taxon>Actinomycetes</taxon>
        <taxon>Mycobacteriales</taxon>
        <taxon>Mycobacteriaceae</taxon>
        <taxon>Mycolicibacterium</taxon>
    </lineage>
</organism>
<evidence type="ECO:0000313" key="5">
    <source>
        <dbReference type="Proteomes" id="UP000466607"/>
    </source>
</evidence>
<dbReference type="EMBL" id="AP022586">
    <property type="protein sequence ID" value="BBY18118.1"/>
    <property type="molecule type" value="Genomic_DNA"/>
</dbReference>
<evidence type="ECO:0000313" key="4">
    <source>
        <dbReference type="EMBL" id="BBY18118.1"/>
    </source>
</evidence>
<keyword evidence="2" id="KW-0560">Oxidoreductase</keyword>
<dbReference type="PANTHER" id="PTHR44196:SF1">
    <property type="entry name" value="DEHYDROGENASE_REDUCTASE SDR FAMILY MEMBER 7B"/>
    <property type="match status" value="1"/>
</dbReference>
<dbReference type="InterPro" id="IPR057326">
    <property type="entry name" value="KR_dom"/>
</dbReference>
<feature type="domain" description="Ketoreductase" evidence="3">
    <location>
        <begin position="7"/>
        <end position="192"/>
    </location>
</feature>
<dbReference type="PROSITE" id="PS00061">
    <property type="entry name" value="ADH_SHORT"/>
    <property type="match status" value="1"/>
</dbReference>
<dbReference type="Gene3D" id="3.40.50.720">
    <property type="entry name" value="NAD(P)-binding Rossmann-like Domain"/>
    <property type="match status" value="1"/>
</dbReference>
<dbReference type="PANTHER" id="PTHR44196">
    <property type="entry name" value="DEHYDROGENASE/REDUCTASE SDR FAMILY MEMBER 7B"/>
    <property type="match status" value="1"/>
</dbReference>
<dbReference type="SMART" id="SM00822">
    <property type="entry name" value="PKS_KR"/>
    <property type="match status" value="1"/>
</dbReference>
<accession>A0AAD1MVT0</accession>
<gene>
    <name evidence="4" type="ORF">MLIT_37100</name>
</gene>
<dbReference type="SUPFAM" id="SSF51735">
    <property type="entry name" value="NAD(P)-binding Rossmann-fold domains"/>
    <property type="match status" value="1"/>
</dbReference>